<dbReference type="AlphaFoldDB" id="T5KDT2"/>
<evidence type="ECO:0000313" key="1">
    <source>
        <dbReference type="EMBL" id="EQM74345.1"/>
    </source>
</evidence>
<evidence type="ECO:0000313" key="2">
    <source>
        <dbReference type="Proteomes" id="UP000016033"/>
    </source>
</evidence>
<comment type="caution">
    <text evidence="1">The sequence shown here is derived from an EMBL/GenBank/DDBJ whole genome shotgun (WGS) entry which is preliminary data.</text>
</comment>
<sequence length="40" mass="4193">MVVMDAEAPRADSGAVGNDAEEAWVGGCHGAWTPYAERKS</sequence>
<dbReference type="EMBL" id="ATAO01000206">
    <property type="protein sequence ID" value="EQM74345.1"/>
    <property type="molecule type" value="Genomic_DNA"/>
</dbReference>
<gene>
    <name evidence="1" type="ORF">L687_02515</name>
</gene>
<protein>
    <submittedName>
        <fullName evidence="1">Uncharacterized protein</fullName>
    </submittedName>
</protein>
<accession>T5KDT2</accession>
<name>T5KDT2_MICMQ</name>
<proteinExistence type="predicted"/>
<reference evidence="1 2" key="1">
    <citation type="journal article" date="2013" name="Genome Announc.">
        <title>Whole-genome sequences of five oyster-associated bacteria show potential for crude oil hydrocarbon degradation.</title>
        <authorList>
            <person name="Chauhan A."/>
            <person name="Green S."/>
            <person name="Pathak A."/>
            <person name="Thomas J."/>
            <person name="Venkatramanan R."/>
        </authorList>
    </citation>
    <scope>NUCLEOTIDE SEQUENCE [LARGE SCALE GENOMIC DNA]</scope>
    <source>
        <strain evidence="1 2">MF109</strain>
    </source>
</reference>
<dbReference type="Proteomes" id="UP000016033">
    <property type="component" value="Unassembled WGS sequence"/>
</dbReference>
<organism evidence="1 2">
    <name type="scientific">Microbacterium maritypicum MF109</name>
    <dbReference type="NCBI Taxonomy" id="1333857"/>
    <lineage>
        <taxon>Bacteria</taxon>
        <taxon>Bacillati</taxon>
        <taxon>Actinomycetota</taxon>
        <taxon>Actinomycetes</taxon>
        <taxon>Micrococcales</taxon>
        <taxon>Microbacteriaceae</taxon>
        <taxon>Microbacterium</taxon>
    </lineage>
</organism>